<dbReference type="InterPro" id="IPR050546">
    <property type="entry name" value="Glycosyl_Hydrlase_16"/>
</dbReference>
<reference evidence="5" key="2">
    <citation type="journal article" date="2022" name="BMC Genomics">
        <title>Comparative genome analysis of mycobacteria focusing on tRNA and non-coding RNA.</title>
        <authorList>
            <person name="Behra P.R.K."/>
            <person name="Pettersson B.M.F."/>
            <person name="Ramesh M."/>
            <person name="Das S."/>
            <person name="Dasgupta S."/>
            <person name="Kirsebom L.A."/>
        </authorList>
    </citation>
    <scope>NUCLEOTIDE SEQUENCE</scope>
    <source>
        <strain evidence="5">DSM 44838</strain>
    </source>
</reference>
<comment type="similarity">
    <text evidence="1">Belongs to the glycosyl hydrolase 16 family.</text>
</comment>
<feature type="domain" description="GH16" evidence="4">
    <location>
        <begin position="240"/>
        <end position="484"/>
    </location>
</feature>
<protein>
    <submittedName>
        <fullName evidence="5">Family 16 glycosylhydrolase</fullName>
    </submittedName>
</protein>
<dbReference type="PANTHER" id="PTHR10963:SF55">
    <property type="entry name" value="GLYCOSIDE HYDROLASE FAMILY 16 PROTEIN"/>
    <property type="match status" value="1"/>
</dbReference>
<dbReference type="EMBL" id="JACKVK010000013">
    <property type="protein sequence ID" value="MCV7423760.1"/>
    <property type="molecule type" value="Genomic_DNA"/>
</dbReference>
<feature type="transmembrane region" description="Helical" evidence="3">
    <location>
        <begin position="170"/>
        <end position="187"/>
    </location>
</feature>
<evidence type="ECO:0000313" key="5">
    <source>
        <dbReference type="EMBL" id="MCV7423760.1"/>
    </source>
</evidence>
<dbReference type="CDD" id="cd08023">
    <property type="entry name" value="GH16_laminarinase_like"/>
    <property type="match status" value="1"/>
</dbReference>
<dbReference type="SUPFAM" id="SSF49899">
    <property type="entry name" value="Concanavalin A-like lectins/glucanases"/>
    <property type="match status" value="1"/>
</dbReference>
<comment type="caution">
    <text evidence="5">The sequence shown here is derived from an EMBL/GenBank/DDBJ whole genome shotgun (WGS) entry which is preliminary data.</text>
</comment>
<dbReference type="AlphaFoldDB" id="A0A9X2Z5F5"/>
<gene>
    <name evidence="5" type="ORF">H7K45_24710</name>
</gene>
<feature type="transmembrane region" description="Helical" evidence="3">
    <location>
        <begin position="49"/>
        <end position="69"/>
    </location>
</feature>
<dbReference type="RefSeq" id="WP_263998719.1">
    <property type="nucleotide sequence ID" value="NZ_JACKVK010000013.1"/>
</dbReference>
<feature type="region of interest" description="Disordered" evidence="2">
    <location>
        <begin position="194"/>
        <end position="218"/>
    </location>
</feature>
<evidence type="ECO:0000256" key="2">
    <source>
        <dbReference type="SAM" id="MobiDB-lite"/>
    </source>
</evidence>
<keyword evidence="3" id="KW-0812">Transmembrane</keyword>
<reference evidence="5" key="1">
    <citation type="submission" date="2020-07" db="EMBL/GenBank/DDBJ databases">
        <authorList>
            <person name="Pettersson B.M.F."/>
            <person name="Behra P.R.K."/>
            <person name="Ramesh M."/>
            <person name="Das S."/>
            <person name="Dasgupta S."/>
            <person name="Kirsebom L.A."/>
        </authorList>
    </citation>
    <scope>NUCLEOTIDE SEQUENCE</scope>
    <source>
        <strain evidence="5">DSM 44838</strain>
    </source>
</reference>
<dbReference type="PANTHER" id="PTHR10963">
    <property type="entry name" value="GLYCOSYL HYDROLASE-RELATED"/>
    <property type="match status" value="1"/>
</dbReference>
<keyword evidence="3" id="KW-1133">Transmembrane helix</keyword>
<evidence type="ECO:0000313" key="6">
    <source>
        <dbReference type="Proteomes" id="UP001141629"/>
    </source>
</evidence>
<feature type="transmembrane region" description="Helical" evidence="3">
    <location>
        <begin position="103"/>
        <end position="124"/>
    </location>
</feature>
<sequence length="484" mass="50643">MAAALQFFVCEFVVAATWDGNYSYSRNFISDLGLPYCGPTGLAPCGSSALLINISFVVLGCALAAAAVWEQPTGSARLIGATFLLLAGVGAVIVGLVTSKANWPLHSLGATLFLIFGSCAALAGGLSTFTDIRRRLPALAAAFAFLGFIGYFAYSNKWQLGLGPGGVERLSAYAVILGFVCSVHLVASSRTDGANQRASLRPEPQPDDGGKRQGGPGRRSTAAFALISIGLVTLAGFSAERAKAAPVGPVTTMSDEFDGASGSAPDSNTWSYDLGGGGWGNGEVQTYTDDRANVQLDGSGHLAITAVREADGSFTSARITTRNSLAFTNGRAEARIRVPAGDGIHPAFWLLGTDIDGVGWPRSGEIDVVETINDAMTSNCALHGPTVSGGDYQLSGNTVGDDPFSADFHDYWVQRSPGRISMGVDQHVTCAFTAADVDAHETWVFDQPFYLLLNVAVGGKYPGPATSRTPTESTMLVDWVRVTS</sequence>
<keyword evidence="6" id="KW-1185">Reference proteome</keyword>
<dbReference type="Pfam" id="PF06197">
    <property type="entry name" value="DUF998"/>
    <property type="match status" value="1"/>
</dbReference>
<dbReference type="InterPro" id="IPR000757">
    <property type="entry name" value="Beta-glucanase-like"/>
</dbReference>
<dbReference type="Gene3D" id="2.60.120.200">
    <property type="match status" value="1"/>
</dbReference>
<keyword evidence="3" id="KW-0472">Membrane</keyword>
<dbReference type="GO" id="GO:0004553">
    <property type="term" value="F:hydrolase activity, hydrolyzing O-glycosyl compounds"/>
    <property type="evidence" value="ECO:0007669"/>
    <property type="project" value="InterPro"/>
</dbReference>
<evidence type="ECO:0000259" key="4">
    <source>
        <dbReference type="PROSITE" id="PS51762"/>
    </source>
</evidence>
<name>A0A9X2Z5F5_9MYCO</name>
<feature type="transmembrane region" description="Helical" evidence="3">
    <location>
        <begin position="136"/>
        <end position="154"/>
    </location>
</feature>
<accession>A0A9X2Z5F5</accession>
<evidence type="ECO:0000256" key="1">
    <source>
        <dbReference type="ARBA" id="ARBA00006865"/>
    </source>
</evidence>
<dbReference type="InterPro" id="IPR013320">
    <property type="entry name" value="ConA-like_dom_sf"/>
</dbReference>
<proteinExistence type="inferred from homology"/>
<evidence type="ECO:0000256" key="3">
    <source>
        <dbReference type="SAM" id="Phobius"/>
    </source>
</evidence>
<dbReference type="GO" id="GO:0005975">
    <property type="term" value="P:carbohydrate metabolic process"/>
    <property type="evidence" value="ECO:0007669"/>
    <property type="project" value="InterPro"/>
</dbReference>
<feature type="transmembrane region" description="Helical" evidence="3">
    <location>
        <begin position="221"/>
        <end position="239"/>
    </location>
</feature>
<dbReference type="Proteomes" id="UP001141629">
    <property type="component" value="Unassembled WGS sequence"/>
</dbReference>
<dbReference type="PROSITE" id="PS51762">
    <property type="entry name" value="GH16_2"/>
    <property type="match status" value="1"/>
</dbReference>
<feature type="transmembrane region" description="Helical" evidence="3">
    <location>
        <begin position="76"/>
        <end position="97"/>
    </location>
</feature>
<dbReference type="InterPro" id="IPR009339">
    <property type="entry name" value="DUF998"/>
</dbReference>
<dbReference type="Pfam" id="PF00722">
    <property type="entry name" value="Glyco_hydro_16"/>
    <property type="match status" value="1"/>
</dbReference>
<organism evidence="5 6">
    <name type="scientific">Mycobacterium yunnanensis</name>
    <dbReference type="NCBI Taxonomy" id="368477"/>
    <lineage>
        <taxon>Bacteria</taxon>
        <taxon>Bacillati</taxon>
        <taxon>Actinomycetota</taxon>
        <taxon>Actinomycetes</taxon>
        <taxon>Mycobacteriales</taxon>
        <taxon>Mycobacteriaceae</taxon>
        <taxon>Mycobacterium</taxon>
    </lineage>
</organism>